<dbReference type="Gene3D" id="3.40.50.12780">
    <property type="entry name" value="N-terminal domain of ligase-like"/>
    <property type="match status" value="1"/>
</dbReference>
<dbReference type="Gene3D" id="3.30.300.30">
    <property type="match status" value="1"/>
</dbReference>
<dbReference type="KEGG" id="pprt:ET464_15645"/>
<evidence type="ECO:0000259" key="1">
    <source>
        <dbReference type="Pfam" id="PF00501"/>
    </source>
</evidence>
<keyword evidence="4" id="KW-1185">Reference proteome</keyword>
<sequence length="545" mass="60120">MFEFQGRTLTEERAQAYLDQGVWTQESFVDVLKNSVERFPDLVHRDEGRSLTSRELWAEIEAFAAGLYELGIRRGDRVALQLPNVLDYIVAVFGIARIGAVSVCLQIDLGRDAIVRSLEQSKSKIWIVADHYRGQTLYDLALDVRRSVPSLEHIILRGDEGLAQEGTISFEAMRSSGEQLEQSVLEANKAQPLDGFLMVFTSGTTGSPKGVVHLHASYIWAARAYARNFGYKPGDTVLDLAPIYHQTGMLAGVLMTVVTGGRILLIDHFAASRVLSWIEQEKPNFLVGAPPHIIHIAKSPKLKETDTSSIKLFIYAGAPVPSTVLQQLQADGGFKVGGMFGWTEGLVVVATRPEDSLEEISSTLGLQIPGLEVMLVDEEGNELTEPEAEGEMYARGPNFSAGYYENPAAASRQWDADGWFHSGDLLRRYANGRYAFIARVDDVINRGGTKIDPKGVEDVIAGHEAVQMVAVVGAPHETLGQQTVACIVLQEGAAPFTLAEMRDFLGERGLAKFQFPDKLEFMEQLPMTHSGKIKKKDLREWLSSR</sequence>
<feature type="domain" description="AMP-dependent synthetase/ligase" evidence="1">
    <location>
        <begin position="33"/>
        <end position="404"/>
    </location>
</feature>
<reference evidence="3 4" key="1">
    <citation type="submission" date="2019-01" db="EMBL/GenBank/DDBJ databases">
        <title>Genome sequencing of strain FW100M-2.</title>
        <authorList>
            <person name="Heo J."/>
            <person name="Kim S.-J."/>
            <person name="Kim J.-S."/>
            <person name="Hong S.-B."/>
            <person name="Kwon S.-W."/>
        </authorList>
    </citation>
    <scope>NUCLEOTIDE SEQUENCE [LARGE SCALE GENOMIC DNA]</scope>
    <source>
        <strain evidence="3 4">FW100M-2</strain>
    </source>
</reference>
<dbReference type="InterPro" id="IPR025110">
    <property type="entry name" value="AMP-bd_C"/>
</dbReference>
<dbReference type="OrthoDB" id="9757771at2"/>
<dbReference type="AlphaFoldDB" id="A0A4P6EZ94"/>
<dbReference type="Proteomes" id="UP000293568">
    <property type="component" value="Chromosome"/>
</dbReference>
<dbReference type="PANTHER" id="PTHR43767:SF1">
    <property type="entry name" value="NONRIBOSOMAL PEPTIDE SYNTHASE PES1 (EUROFUNG)-RELATED"/>
    <property type="match status" value="1"/>
</dbReference>
<dbReference type="InterPro" id="IPR042099">
    <property type="entry name" value="ANL_N_sf"/>
</dbReference>
<dbReference type="PROSITE" id="PS00455">
    <property type="entry name" value="AMP_BINDING"/>
    <property type="match status" value="1"/>
</dbReference>
<dbReference type="InterPro" id="IPR045851">
    <property type="entry name" value="AMP-bd_C_sf"/>
</dbReference>
<dbReference type="InterPro" id="IPR020845">
    <property type="entry name" value="AMP-binding_CS"/>
</dbReference>
<name>A0A4P6EZ94_9BACL</name>
<evidence type="ECO:0000313" key="3">
    <source>
        <dbReference type="EMBL" id="QAY67603.1"/>
    </source>
</evidence>
<organism evidence="3 4">
    <name type="scientific">Paenibacillus protaetiae</name>
    <dbReference type="NCBI Taxonomy" id="2509456"/>
    <lineage>
        <taxon>Bacteria</taxon>
        <taxon>Bacillati</taxon>
        <taxon>Bacillota</taxon>
        <taxon>Bacilli</taxon>
        <taxon>Bacillales</taxon>
        <taxon>Paenibacillaceae</taxon>
        <taxon>Paenibacillus</taxon>
    </lineage>
</organism>
<gene>
    <name evidence="3" type="ORF">ET464_15645</name>
</gene>
<dbReference type="Pfam" id="PF00501">
    <property type="entry name" value="AMP-binding"/>
    <property type="match status" value="1"/>
</dbReference>
<dbReference type="EMBL" id="CP035492">
    <property type="protein sequence ID" value="QAY67603.1"/>
    <property type="molecule type" value="Genomic_DNA"/>
</dbReference>
<dbReference type="InterPro" id="IPR000873">
    <property type="entry name" value="AMP-dep_synth/lig_dom"/>
</dbReference>
<dbReference type="InterPro" id="IPR050237">
    <property type="entry name" value="ATP-dep_AMP-bd_enzyme"/>
</dbReference>
<dbReference type="Pfam" id="PF13193">
    <property type="entry name" value="AMP-binding_C"/>
    <property type="match status" value="1"/>
</dbReference>
<evidence type="ECO:0000259" key="2">
    <source>
        <dbReference type="Pfam" id="PF13193"/>
    </source>
</evidence>
<dbReference type="GO" id="GO:0016878">
    <property type="term" value="F:acid-thiol ligase activity"/>
    <property type="evidence" value="ECO:0007669"/>
    <property type="project" value="UniProtKB-ARBA"/>
</dbReference>
<protein>
    <submittedName>
        <fullName evidence="3">AMP-dependent synthetase</fullName>
    </submittedName>
</protein>
<accession>A0A4P6EZ94</accession>
<dbReference type="PANTHER" id="PTHR43767">
    <property type="entry name" value="LONG-CHAIN-FATTY-ACID--COA LIGASE"/>
    <property type="match status" value="1"/>
</dbReference>
<dbReference type="RefSeq" id="WP_129442441.1">
    <property type="nucleotide sequence ID" value="NZ_CP035492.1"/>
</dbReference>
<proteinExistence type="predicted"/>
<evidence type="ECO:0000313" key="4">
    <source>
        <dbReference type="Proteomes" id="UP000293568"/>
    </source>
</evidence>
<feature type="domain" description="AMP-binding enzyme C-terminal" evidence="2">
    <location>
        <begin position="456"/>
        <end position="532"/>
    </location>
</feature>
<dbReference type="SUPFAM" id="SSF56801">
    <property type="entry name" value="Acetyl-CoA synthetase-like"/>
    <property type="match status" value="1"/>
</dbReference>